<dbReference type="UniPathway" id="UPA00248">
    <property type="reaction ID" value="UER00314"/>
</dbReference>
<accession>A0A081BA37</accession>
<dbReference type="eggNOG" id="COG0421">
    <property type="taxonomic scope" value="Bacteria"/>
</dbReference>
<dbReference type="Gene3D" id="2.30.140.10">
    <property type="entry name" value="Spermidine synthase, tetramerisation domain"/>
    <property type="match status" value="1"/>
</dbReference>
<feature type="binding site" evidence="2">
    <location>
        <position position="64"/>
    </location>
    <ligand>
        <name>spermidine</name>
        <dbReference type="ChEBI" id="CHEBI:57834"/>
    </ligand>
</feature>
<evidence type="ECO:0000256" key="3">
    <source>
        <dbReference type="RuleBase" id="RU003836"/>
    </source>
</evidence>
<evidence type="ECO:0000259" key="5">
    <source>
        <dbReference type="Pfam" id="PF17284"/>
    </source>
</evidence>
<evidence type="ECO:0000313" key="6">
    <source>
        <dbReference type="EMBL" id="GAK44905.1"/>
    </source>
</evidence>
<feature type="binding site" evidence="2">
    <location>
        <begin position="140"/>
        <end position="141"/>
    </location>
    <ligand>
        <name>S-methyl-5'-thioadenosine</name>
        <dbReference type="ChEBI" id="CHEBI:17509"/>
    </ligand>
</feature>
<evidence type="ECO:0000313" key="7">
    <source>
        <dbReference type="Proteomes" id="UP000028702"/>
    </source>
</evidence>
<dbReference type="EC" id="2.5.1.16" evidence="2"/>
<feature type="binding site" evidence="2">
    <location>
        <position position="108"/>
    </location>
    <ligand>
        <name>S-methyl-5'-thioadenosine</name>
        <dbReference type="ChEBI" id="CHEBI:17509"/>
    </ligand>
</feature>
<dbReference type="InterPro" id="IPR029063">
    <property type="entry name" value="SAM-dependent_MTases_sf"/>
</dbReference>
<organism evidence="6 7">
    <name type="scientific">Tepidicaulis marinus</name>
    <dbReference type="NCBI Taxonomy" id="1333998"/>
    <lineage>
        <taxon>Bacteria</taxon>
        <taxon>Pseudomonadati</taxon>
        <taxon>Pseudomonadota</taxon>
        <taxon>Alphaproteobacteria</taxon>
        <taxon>Hyphomicrobiales</taxon>
        <taxon>Parvibaculaceae</taxon>
        <taxon>Tepidicaulis</taxon>
    </lineage>
</organism>
<dbReference type="CDD" id="cd02440">
    <property type="entry name" value="AdoMet_MTases"/>
    <property type="match status" value="1"/>
</dbReference>
<dbReference type="Pfam" id="PF01564">
    <property type="entry name" value="Spermine_synth"/>
    <property type="match status" value="1"/>
</dbReference>
<feature type="binding site" evidence="2">
    <location>
        <position position="88"/>
    </location>
    <ligand>
        <name>spermidine</name>
        <dbReference type="ChEBI" id="CHEBI:57834"/>
    </ligand>
</feature>
<dbReference type="NCBIfam" id="NF002010">
    <property type="entry name" value="PRK00811.1"/>
    <property type="match status" value="1"/>
</dbReference>
<dbReference type="GO" id="GO:0008295">
    <property type="term" value="P:spermidine biosynthetic process"/>
    <property type="evidence" value="ECO:0007669"/>
    <property type="project" value="UniProtKB-UniRule"/>
</dbReference>
<comment type="function">
    <text evidence="2">Catalyzes the irreversible transfer of a propylamine group from the amino donor S-adenosylmethioninamine (decarboxy-AdoMet) to putrescine (1,4-diaminobutane) to yield spermidine.</text>
</comment>
<dbReference type="AlphaFoldDB" id="A0A081BA37"/>
<evidence type="ECO:0000256" key="4">
    <source>
        <dbReference type="RuleBase" id="RU003837"/>
    </source>
</evidence>
<feature type="binding site" evidence="2">
    <location>
        <begin position="158"/>
        <end position="161"/>
    </location>
    <ligand>
        <name>spermidine</name>
        <dbReference type="ChEBI" id="CHEBI:57834"/>
    </ligand>
</feature>
<dbReference type="Gene3D" id="3.40.50.150">
    <property type="entry name" value="Vaccinia Virus protein VP39"/>
    <property type="match status" value="1"/>
</dbReference>
<gene>
    <name evidence="2" type="primary">speE</name>
    <name evidence="6" type="ORF">M2A_1404</name>
</gene>
<comment type="similarity">
    <text evidence="2 3">Belongs to the spermidine/spermine synthase family.</text>
</comment>
<dbReference type="PANTHER" id="PTHR11558:SF11">
    <property type="entry name" value="SPERMIDINE SYNTHASE"/>
    <property type="match status" value="1"/>
</dbReference>
<dbReference type="HAMAP" id="MF_00198">
    <property type="entry name" value="Spermidine_synth"/>
    <property type="match status" value="1"/>
</dbReference>
<dbReference type="EMBL" id="BBIO01000006">
    <property type="protein sequence ID" value="GAK44905.1"/>
    <property type="molecule type" value="Genomic_DNA"/>
</dbReference>
<proteinExistence type="inferred from homology"/>
<protein>
    <recommendedName>
        <fullName evidence="2">Polyamine aminopropyltransferase</fullName>
    </recommendedName>
    <alternativeName>
        <fullName evidence="2">Putrescine aminopropyltransferase</fullName>
        <shortName evidence="2">PAPT</shortName>
    </alternativeName>
    <alternativeName>
        <fullName evidence="2">Spermidine synthase</fullName>
        <shortName evidence="2">SPDS</shortName>
        <shortName evidence="2">SPDSY</shortName>
        <ecNumber evidence="2">2.5.1.16</ecNumber>
    </alternativeName>
</protein>
<dbReference type="SUPFAM" id="SSF53335">
    <property type="entry name" value="S-adenosyl-L-methionine-dependent methyltransferases"/>
    <property type="match status" value="1"/>
</dbReference>
<comment type="caution">
    <text evidence="6">The sequence shown here is derived from an EMBL/GenBank/DDBJ whole genome shotgun (WGS) entry which is preliminary data.</text>
</comment>
<sequence>MSDERWVTENLHDGVRTGFRADKVLYEEGTGHQHLVIFENAKFGRMMSLDGITQVTERDEFVYHEMMSHVPILAHGAARKVLIIGGGDGGVLREVLRHKGVEKVTMVEIDRSVVDMCVEHLPMISAGAFDDPRTNLVIADGAAFAANPDERYDVMIVDSTDPVGPGAVLFSPEFYANAKNCLSEGGVIVTQNGVPFVQGDELQGTMGEFKKLFRSYGCYLATIPTYVLGSMALGWGSDNPELLNVPLEVLEDRFAALEGETKYYAPDVHKAAFALPPYVKKFVV</sequence>
<dbReference type="InterPro" id="IPR037163">
    <property type="entry name" value="Spermidine_synt_N_sf"/>
</dbReference>
<feature type="active site" description="Proton acceptor" evidence="2">
    <location>
        <position position="158"/>
    </location>
</feature>
<keyword evidence="1 2" id="KW-0745">Spermidine biosynthesis</keyword>
<evidence type="ECO:0000256" key="1">
    <source>
        <dbReference type="ARBA" id="ARBA00023066"/>
    </source>
</evidence>
<dbReference type="GO" id="GO:0004766">
    <property type="term" value="F:spermidine synthase activity"/>
    <property type="evidence" value="ECO:0007669"/>
    <property type="project" value="UniProtKB-UniRule"/>
</dbReference>
<dbReference type="Pfam" id="PF17284">
    <property type="entry name" value="Spermine_synt_N"/>
    <property type="match status" value="1"/>
</dbReference>
<feature type="binding site" evidence="2">
    <location>
        <position position="33"/>
    </location>
    <ligand>
        <name>S-methyl-5'-thioadenosine</name>
        <dbReference type="ChEBI" id="CHEBI:17509"/>
    </ligand>
</feature>
<comment type="pathway">
    <text evidence="2">Amine and polyamine biosynthesis; spermidine biosynthesis; spermidine from putrescine: step 1/1.</text>
</comment>
<keyword evidence="2" id="KW-0620">Polyamine biosynthesis</keyword>
<comment type="catalytic activity">
    <reaction evidence="2 4">
        <text>S-adenosyl 3-(methylsulfanyl)propylamine + putrescine = S-methyl-5'-thioadenosine + spermidine + H(+)</text>
        <dbReference type="Rhea" id="RHEA:12721"/>
        <dbReference type="ChEBI" id="CHEBI:15378"/>
        <dbReference type="ChEBI" id="CHEBI:17509"/>
        <dbReference type="ChEBI" id="CHEBI:57443"/>
        <dbReference type="ChEBI" id="CHEBI:57834"/>
        <dbReference type="ChEBI" id="CHEBI:326268"/>
        <dbReference type="EC" id="2.5.1.16"/>
    </reaction>
</comment>
<dbReference type="STRING" id="1333998.M2A_1404"/>
<feature type="domain" description="Spermidine synthase tetramerisation" evidence="5">
    <location>
        <begin position="6"/>
        <end position="57"/>
    </location>
</feature>
<dbReference type="PROSITE" id="PS01330">
    <property type="entry name" value="PABS_1"/>
    <property type="match status" value="1"/>
</dbReference>
<dbReference type="InterPro" id="IPR030373">
    <property type="entry name" value="PABS_CS"/>
</dbReference>
<dbReference type="InterPro" id="IPR001045">
    <property type="entry name" value="Spermi_synthase"/>
</dbReference>
<dbReference type="PANTHER" id="PTHR11558">
    <property type="entry name" value="SPERMIDINE/SPERMINE SYNTHASE"/>
    <property type="match status" value="1"/>
</dbReference>
<dbReference type="InterPro" id="IPR035246">
    <property type="entry name" value="Spermidine_synt_N"/>
</dbReference>
<dbReference type="GO" id="GO:0005829">
    <property type="term" value="C:cytosol"/>
    <property type="evidence" value="ECO:0007669"/>
    <property type="project" value="TreeGrafter"/>
</dbReference>
<evidence type="ECO:0000256" key="2">
    <source>
        <dbReference type="HAMAP-Rule" id="MF_00198"/>
    </source>
</evidence>
<comment type="subunit">
    <text evidence="2">Homodimer or homotetramer.</text>
</comment>
<keyword evidence="2 3" id="KW-0808">Transferase</keyword>
<name>A0A081BA37_9HYPH</name>
<feature type="binding site" evidence="2">
    <location>
        <position position="165"/>
    </location>
    <ligand>
        <name>S-methyl-5'-thioadenosine</name>
        <dbReference type="ChEBI" id="CHEBI:17509"/>
    </ligand>
</feature>
<reference evidence="6 7" key="1">
    <citation type="submission" date="2014-07" db="EMBL/GenBank/DDBJ databases">
        <title>Tepidicaulis marinum gen. nov., sp. nov., a novel marine bacterium denitrifying nitrate to nitrous oxide strictly under microaerobic conditions.</title>
        <authorList>
            <person name="Takeuchi M."/>
            <person name="Yamagishi T."/>
            <person name="Kamagata Y."/>
            <person name="Oshima K."/>
            <person name="Hattori M."/>
            <person name="Katayama T."/>
            <person name="Hanada S."/>
            <person name="Tamaki H."/>
            <person name="Marumo K."/>
            <person name="Maeda H."/>
            <person name="Nedachi M."/>
            <person name="Iwasaki W."/>
            <person name="Suwa Y."/>
            <person name="Sakata S."/>
        </authorList>
    </citation>
    <scope>NUCLEOTIDE SEQUENCE [LARGE SCALE GENOMIC DNA]</scope>
    <source>
        <strain evidence="6 7">MA2</strain>
    </source>
</reference>
<dbReference type="NCBIfam" id="TIGR00417">
    <property type="entry name" value="speE"/>
    <property type="match status" value="1"/>
</dbReference>
<keyword evidence="7" id="KW-1185">Reference proteome</keyword>
<dbReference type="RefSeq" id="WP_045445032.1">
    <property type="nucleotide sequence ID" value="NZ_BBIO01000006.1"/>
</dbReference>
<dbReference type="Proteomes" id="UP000028702">
    <property type="component" value="Unassembled WGS sequence"/>
</dbReference>